<evidence type="ECO:0000256" key="1">
    <source>
        <dbReference type="SAM" id="SignalP"/>
    </source>
</evidence>
<comment type="caution">
    <text evidence="3">The sequence shown here is derived from an EMBL/GenBank/DDBJ whole genome shotgun (WGS) entry which is preliminary data.</text>
</comment>
<organism evidence="3 4">
    <name type="scientific">Chryseolinea lacunae</name>
    <dbReference type="NCBI Taxonomy" id="2801331"/>
    <lineage>
        <taxon>Bacteria</taxon>
        <taxon>Pseudomonadati</taxon>
        <taxon>Bacteroidota</taxon>
        <taxon>Cytophagia</taxon>
        <taxon>Cytophagales</taxon>
        <taxon>Fulvivirgaceae</taxon>
        <taxon>Chryseolinea</taxon>
    </lineage>
</organism>
<evidence type="ECO:0000259" key="2">
    <source>
        <dbReference type="Pfam" id="PF12870"/>
    </source>
</evidence>
<evidence type="ECO:0000313" key="4">
    <source>
        <dbReference type="Proteomes" id="UP000613030"/>
    </source>
</evidence>
<reference evidence="3 4" key="1">
    <citation type="submission" date="2021-01" db="EMBL/GenBank/DDBJ databases">
        <title>Chryseolinea sp. Jin1 Genome sequencing and assembly.</title>
        <authorList>
            <person name="Kim I."/>
        </authorList>
    </citation>
    <scope>NUCLEOTIDE SEQUENCE [LARGE SCALE GENOMIC DNA]</scope>
    <source>
        <strain evidence="3 4">Jin1</strain>
    </source>
</reference>
<dbReference type="RefSeq" id="WP_202014353.1">
    <property type="nucleotide sequence ID" value="NZ_JAERRB010000011.1"/>
</dbReference>
<evidence type="ECO:0000313" key="3">
    <source>
        <dbReference type="EMBL" id="MBL0744625.1"/>
    </source>
</evidence>
<keyword evidence="4" id="KW-1185">Reference proteome</keyword>
<dbReference type="Pfam" id="PF12870">
    <property type="entry name" value="DUF4878"/>
    <property type="match status" value="1"/>
</dbReference>
<dbReference type="EMBL" id="JAERRB010000011">
    <property type="protein sequence ID" value="MBL0744625.1"/>
    <property type="molecule type" value="Genomic_DNA"/>
</dbReference>
<feature type="signal peptide" evidence="1">
    <location>
        <begin position="1"/>
        <end position="20"/>
    </location>
</feature>
<gene>
    <name evidence="3" type="ORF">JI741_25555</name>
</gene>
<dbReference type="InterPro" id="IPR024267">
    <property type="entry name" value="DUF4878"/>
</dbReference>
<protein>
    <submittedName>
        <fullName evidence="3">DUF4878 domain-containing protein</fullName>
    </submittedName>
</protein>
<dbReference type="Proteomes" id="UP000613030">
    <property type="component" value="Unassembled WGS sequence"/>
</dbReference>
<keyword evidence="1" id="KW-0732">Signal</keyword>
<dbReference type="PROSITE" id="PS51257">
    <property type="entry name" value="PROKAR_LIPOPROTEIN"/>
    <property type="match status" value="1"/>
</dbReference>
<proteinExistence type="predicted"/>
<feature type="chain" id="PRO_5046816266" evidence="1">
    <location>
        <begin position="21"/>
        <end position="126"/>
    </location>
</feature>
<feature type="domain" description="DUF4878" evidence="2">
    <location>
        <begin position="14"/>
        <end position="119"/>
    </location>
</feature>
<sequence>MRIVLFFVCMMMLGCGSASGPKDVVASYLSAIDQLDFEKSRTFLVKRDSLAEWQRNIEKAGDAKTQSERDAYVTKNRKYAIQVTEEEPARASVTAVAQETEIAIPIFFELTKHDDQWKIENVSFVD</sequence>
<accession>A0ABS1KYU5</accession>
<name>A0ABS1KYU5_9BACT</name>